<evidence type="ECO:0000256" key="1">
    <source>
        <dbReference type="ARBA" id="ARBA00038216"/>
    </source>
</evidence>
<dbReference type="EMBL" id="WIWV01000093">
    <property type="protein sequence ID" value="KAF7714185.1"/>
    <property type="molecule type" value="Genomic_DNA"/>
</dbReference>
<dbReference type="Gene3D" id="2.60.40.10">
    <property type="entry name" value="Immunoglobulins"/>
    <property type="match status" value="1"/>
</dbReference>
<feature type="compositionally biased region" description="Basic and acidic residues" evidence="2">
    <location>
        <begin position="487"/>
        <end position="498"/>
    </location>
</feature>
<comment type="caution">
    <text evidence="4">The sequence shown here is derived from an EMBL/GenBank/DDBJ whole genome shotgun (WGS) entry which is preliminary data.</text>
</comment>
<dbReference type="GO" id="GO:0005737">
    <property type="term" value="C:cytoplasm"/>
    <property type="evidence" value="ECO:0007669"/>
    <property type="project" value="TreeGrafter"/>
</dbReference>
<feature type="compositionally biased region" description="Low complexity" evidence="2">
    <location>
        <begin position="449"/>
        <end position="461"/>
    </location>
</feature>
<accession>A0A8J8VYT9</accession>
<feature type="region of interest" description="Disordered" evidence="2">
    <location>
        <begin position="88"/>
        <end position="113"/>
    </location>
</feature>
<feature type="region of interest" description="Disordered" evidence="2">
    <location>
        <begin position="449"/>
        <end position="697"/>
    </location>
</feature>
<dbReference type="InterPro" id="IPR013783">
    <property type="entry name" value="Ig-like_fold"/>
</dbReference>
<feature type="compositionally biased region" description="Low complexity" evidence="2">
    <location>
        <begin position="569"/>
        <end position="610"/>
    </location>
</feature>
<feature type="compositionally biased region" description="Polar residues" evidence="2">
    <location>
        <begin position="643"/>
        <end position="671"/>
    </location>
</feature>
<dbReference type="GO" id="GO:0005634">
    <property type="term" value="C:nucleus"/>
    <property type="evidence" value="ECO:0007669"/>
    <property type="project" value="TreeGrafter"/>
</dbReference>
<dbReference type="InterPro" id="IPR014756">
    <property type="entry name" value="Ig_E-set"/>
</dbReference>
<dbReference type="GO" id="GO:0019901">
    <property type="term" value="F:protein kinase binding"/>
    <property type="evidence" value="ECO:0007669"/>
    <property type="project" value="TreeGrafter"/>
</dbReference>
<keyword evidence="5" id="KW-1185">Reference proteome</keyword>
<evidence type="ECO:0000259" key="3">
    <source>
        <dbReference type="Pfam" id="PF16561"/>
    </source>
</evidence>
<dbReference type="InterPro" id="IPR032640">
    <property type="entry name" value="AMPK1_CBM"/>
</dbReference>
<dbReference type="InterPro" id="IPR050827">
    <property type="entry name" value="CRP1_MDG1_kinase"/>
</dbReference>
<organism evidence="4 5">
    <name type="scientific">Penicillium ucsense</name>
    <dbReference type="NCBI Taxonomy" id="2839758"/>
    <lineage>
        <taxon>Eukaryota</taxon>
        <taxon>Fungi</taxon>
        <taxon>Dikarya</taxon>
        <taxon>Ascomycota</taxon>
        <taxon>Pezizomycotina</taxon>
        <taxon>Eurotiomycetes</taxon>
        <taxon>Eurotiomycetidae</taxon>
        <taxon>Eurotiales</taxon>
        <taxon>Aspergillaceae</taxon>
        <taxon>Penicillium</taxon>
    </lineage>
</organism>
<dbReference type="CDD" id="cd02859">
    <property type="entry name" value="E_set_AMPKbeta_like_N"/>
    <property type="match status" value="1"/>
</dbReference>
<protein>
    <submittedName>
        <fullName evidence="4">AMPK1_CBM domain-containing protein</fullName>
    </submittedName>
</protein>
<feature type="compositionally biased region" description="Basic and acidic residues" evidence="2">
    <location>
        <begin position="528"/>
        <end position="540"/>
    </location>
</feature>
<name>A0A8J8VYT9_9EURO</name>
<feature type="region of interest" description="Disordered" evidence="2">
    <location>
        <begin position="125"/>
        <end position="144"/>
    </location>
</feature>
<evidence type="ECO:0000313" key="5">
    <source>
        <dbReference type="Proteomes" id="UP000631181"/>
    </source>
</evidence>
<feature type="compositionally biased region" description="Basic and acidic residues" evidence="2">
    <location>
        <begin position="189"/>
        <end position="200"/>
    </location>
</feature>
<reference evidence="4" key="1">
    <citation type="journal article" date="2020" name="Front. Microbiol.">
        <title>Gene regulatory networks of Penicillium echinulatum 2HH and Penicillium oxalicum 114-2 inferred by a computational biology approach.</title>
        <authorList>
            <person name="Lenz A.R."/>
            <person name="Galan-Vasquez E."/>
            <person name="Balbinot E."/>
            <person name="De Abreu F.P."/>
            <person name="De Oliveira N.S."/>
            <person name="Da Rosa L.O."/>
            <person name="De Avila E Silva S."/>
            <person name="Camassola M."/>
            <person name="Dillon A.J.P."/>
            <person name="Perez-Rueda E."/>
        </authorList>
    </citation>
    <scope>NUCLEOTIDE SEQUENCE</scope>
    <source>
        <strain evidence="4">S1M29</strain>
    </source>
</reference>
<dbReference type="GO" id="GO:0031588">
    <property type="term" value="C:nucleotide-activated protein kinase complex"/>
    <property type="evidence" value="ECO:0007669"/>
    <property type="project" value="TreeGrafter"/>
</dbReference>
<comment type="similarity">
    <text evidence="1">Belongs to the CRP1/MDG1 family.</text>
</comment>
<evidence type="ECO:0000313" key="4">
    <source>
        <dbReference type="EMBL" id="KAF7714185.1"/>
    </source>
</evidence>
<dbReference type="Proteomes" id="UP000631181">
    <property type="component" value="Unassembled WGS sequence"/>
</dbReference>
<dbReference type="SUPFAM" id="SSF81296">
    <property type="entry name" value="E set domains"/>
    <property type="match status" value="1"/>
</dbReference>
<feature type="domain" description="AMP-activated protein kinase glycogen-binding" evidence="3">
    <location>
        <begin position="5"/>
        <end position="79"/>
    </location>
</feature>
<sequence length="697" mass="72070">MGTFTFKWPHSASEVFVTGTFDDWGKTVKLDRVGDVFMKEVSLPADKKVQYKFVVDGTWTTDSHAREENDGHDNINNVLLPEDIQAQSSTENHTQKALGDNLNSTAPAIMSGVTPDSTTAALAAEVPKEESNSGLPGAFPETPAQETEQLLSVNPIPASGGLGNPITLQPGEKVPEPSSLHTNTVDSTVKLDKESYEKSDSLPLGSSGLPNSSAATETSALPADTTHLIPESSLPMGGPAQQAAMADLNYTMQSAAPTSTTAALAAEVPLEKSKLSNGTAAPAADVPEVVKESIGESHESPEAAANEEAVLEKKRLEEELQKRVSVEQSTGAHAPTTVAKDVPEIVKESIAESHQLPGAAGDDELVKEKLTMEDELHQRVSVEQSTGAPAPTTAAKDVSEIVKESIAESHQLPGAAGNEEAVKEKLRMEDELQKRVSVEQSAGAAAPIVTAAAASSAAEPAKGVPEVVKESIAESSQGPEAAANREAVTEKQAMESELRNTIPVEQSTGAPAPAIAATTATATSAVEPAKDVPEVVKESIAESSQGPEAAANREAVAEKQAMESELQKTVPVVETAGAPAPATTAATQAVAPGAGSLSVPPVDSSNVSPTSTPPPGRAAPTSAAPVSAPDSTQTQEAPIVTTGVESSEAATKSTPSKPTDSAQQSAKTSGSGELHPKDDKKKKRLSGFFSKLKEKLK</sequence>
<feature type="compositionally biased region" description="Low complexity" evidence="2">
    <location>
        <begin position="618"/>
        <end position="631"/>
    </location>
</feature>
<feature type="region of interest" description="Disordered" evidence="2">
    <location>
        <begin position="154"/>
        <end position="219"/>
    </location>
</feature>
<dbReference type="Pfam" id="PF16561">
    <property type="entry name" value="AMPK1_CBM"/>
    <property type="match status" value="1"/>
</dbReference>
<evidence type="ECO:0000256" key="2">
    <source>
        <dbReference type="SAM" id="MobiDB-lite"/>
    </source>
</evidence>
<dbReference type="PANTHER" id="PTHR10343:SF81">
    <property type="entry name" value="CRUCIFORM DNA-RECOGNIZING PROTEIN 1-RELATED"/>
    <property type="match status" value="1"/>
</dbReference>
<dbReference type="GO" id="GO:0007165">
    <property type="term" value="P:signal transduction"/>
    <property type="evidence" value="ECO:0007669"/>
    <property type="project" value="TreeGrafter"/>
</dbReference>
<feature type="compositionally biased region" description="Low complexity" evidence="2">
    <location>
        <begin position="201"/>
        <end position="213"/>
    </location>
</feature>
<dbReference type="AlphaFoldDB" id="A0A8J8VYT9"/>
<dbReference type="PANTHER" id="PTHR10343">
    <property type="entry name" value="5'-AMP-ACTIVATED PROTEIN KINASE , BETA SUBUNIT"/>
    <property type="match status" value="1"/>
</dbReference>
<feature type="compositionally biased region" description="Low complexity" evidence="2">
    <location>
        <begin position="508"/>
        <end position="527"/>
    </location>
</feature>
<gene>
    <name evidence="4" type="ORF">PECM_008739</name>
</gene>
<feature type="compositionally biased region" description="Basic and acidic residues" evidence="2">
    <location>
        <begin position="555"/>
        <end position="566"/>
    </location>
</feature>
<dbReference type="OrthoDB" id="5873279at2759"/>
<proteinExistence type="inferred from homology"/>